<evidence type="ECO:0000256" key="6">
    <source>
        <dbReference type="ARBA" id="ARBA00022801"/>
    </source>
</evidence>
<dbReference type="PANTHER" id="PTHR22930:SF85">
    <property type="entry name" value="GH03217P-RELATED"/>
    <property type="match status" value="1"/>
</dbReference>
<evidence type="ECO:0000313" key="9">
    <source>
        <dbReference type="EnsemblMetazoa" id="XP_008186809.1"/>
    </source>
</evidence>
<reference evidence="10" key="1">
    <citation type="submission" date="2010-06" db="EMBL/GenBank/DDBJ databases">
        <authorList>
            <person name="Jiang H."/>
            <person name="Abraham K."/>
            <person name="Ali S."/>
            <person name="Alsbrooks S.L."/>
            <person name="Anim B.N."/>
            <person name="Anosike U.S."/>
            <person name="Attaway T."/>
            <person name="Bandaranaike D.P."/>
            <person name="Battles P.K."/>
            <person name="Bell S.N."/>
            <person name="Bell A.V."/>
            <person name="Beltran B."/>
            <person name="Bickham C."/>
            <person name="Bustamante Y."/>
            <person name="Caleb T."/>
            <person name="Canada A."/>
            <person name="Cardenas V."/>
            <person name="Carter K."/>
            <person name="Chacko J."/>
            <person name="Chandrabose M.N."/>
            <person name="Chavez D."/>
            <person name="Chavez A."/>
            <person name="Chen L."/>
            <person name="Chu H.-S."/>
            <person name="Claassen K.J."/>
            <person name="Cockrell R."/>
            <person name="Collins M."/>
            <person name="Cooper J.A."/>
            <person name="Cree A."/>
            <person name="Curry S.M."/>
            <person name="Da Y."/>
            <person name="Dao M.D."/>
            <person name="Das B."/>
            <person name="Davila M.-L."/>
            <person name="Davy-Carroll L."/>
            <person name="Denson S."/>
            <person name="Dinh H."/>
            <person name="Ebong V.E."/>
            <person name="Edwards J.R."/>
            <person name="Egan A."/>
            <person name="El-Daye J."/>
            <person name="Escobedo L."/>
            <person name="Fernandez S."/>
            <person name="Fernando P.R."/>
            <person name="Flagg N."/>
            <person name="Forbes L.D."/>
            <person name="Fowler R.G."/>
            <person name="Fu Q."/>
            <person name="Gabisi R.A."/>
            <person name="Ganer J."/>
            <person name="Garbino Pronczuk A."/>
            <person name="Garcia R.M."/>
            <person name="Garner T."/>
            <person name="Garrett T.E."/>
            <person name="Gonzalez D.A."/>
            <person name="Hamid H."/>
            <person name="Hawkins E.S."/>
            <person name="Hirani K."/>
            <person name="Hogues M.E."/>
            <person name="Hollins B."/>
            <person name="Hsiao C.-H."/>
            <person name="Jabil R."/>
            <person name="James M.L."/>
            <person name="Jhangiani S.N."/>
            <person name="Johnson B."/>
            <person name="Johnson Q."/>
            <person name="Joshi V."/>
            <person name="Kalu J.B."/>
            <person name="Kam C."/>
            <person name="Kashfia A."/>
            <person name="Keebler J."/>
            <person name="Kisamo H."/>
            <person name="Kovar C.L."/>
            <person name="Lago L.A."/>
            <person name="Lai C.-Y."/>
            <person name="Laidlaw J."/>
            <person name="Lara F."/>
            <person name="Le T.-K."/>
            <person name="Lee S.L."/>
            <person name="Legall F.H."/>
            <person name="Lemon S.J."/>
            <person name="Lewis L.R."/>
            <person name="Li B."/>
            <person name="Liu Y."/>
            <person name="Liu Y.-S."/>
            <person name="Lopez J."/>
            <person name="Lozado R.J."/>
            <person name="Lu J."/>
            <person name="Madu R.C."/>
            <person name="Maheshwari M."/>
            <person name="Maheshwari R."/>
            <person name="Malloy K."/>
            <person name="Martinez E."/>
            <person name="Mathew T."/>
            <person name="Mercado I.C."/>
            <person name="Mercado C."/>
            <person name="Meyer B."/>
            <person name="Montgomery K."/>
            <person name="Morgan M.B."/>
            <person name="Munidasa M."/>
            <person name="Nazareth L.V."/>
            <person name="Nelson J."/>
            <person name="Ng B.M."/>
            <person name="Nguyen N.B."/>
            <person name="Nguyen P.Q."/>
            <person name="Nguyen T."/>
            <person name="Obregon M."/>
            <person name="Okwuonu G.O."/>
            <person name="Onwere C.G."/>
            <person name="Orozco G."/>
            <person name="Parra A."/>
            <person name="Patel S."/>
            <person name="Patil S."/>
            <person name="Perez A."/>
            <person name="Perez Y."/>
            <person name="Pham C."/>
            <person name="Primus E.L."/>
            <person name="Pu L.-L."/>
            <person name="Puazo M."/>
            <person name="Qin X."/>
            <person name="Quiroz J.B."/>
            <person name="Reese J."/>
            <person name="Richards S."/>
            <person name="Rives C.M."/>
            <person name="Robberts R."/>
            <person name="Ruiz S.J."/>
            <person name="Ruiz M.J."/>
            <person name="Santibanez J."/>
            <person name="Schneider B.W."/>
            <person name="Sisson I."/>
            <person name="Smith M."/>
            <person name="Sodergren E."/>
            <person name="Song X.-Z."/>
            <person name="Song B.B."/>
            <person name="Summersgill H."/>
            <person name="Thelus R."/>
            <person name="Thornton R.D."/>
            <person name="Trejos Z.Y."/>
            <person name="Usmani K."/>
            <person name="Vattathil S."/>
            <person name="Villasana D."/>
            <person name="Walker D.L."/>
            <person name="Wang S."/>
            <person name="Wang K."/>
            <person name="White C.S."/>
            <person name="Williams A.C."/>
            <person name="Williamson J."/>
            <person name="Wilson K."/>
            <person name="Woghiren I.O."/>
            <person name="Woodworth J.R."/>
            <person name="Worley K.C."/>
            <person name="Wright R.A."/>
            <person name="Wu W."/>
            <person name="Young L."/>
            <person name="Zhang L."/>
            <person name="Zhang J."/>
            <person name="Zhu Y."/>
            <person name="Muzny D.M."/>
            <person name="Weinstock G."/>
            <person name="Gibbs R.A."/>
        </authorList>
    </citation>
    <scope>NUCLEOTIDE SEQUENCE [LARGE SCALE GENOMIC DNA]</scope>
    <source>
        <strain evidence="10">LSR1</strain>
    </source>
</reference>
<reference evidence="9" key="2">
    <citation type="submission" date="2022-06" db="UniProtKB">
        <authorList>
            <consortium name="EnsemblMetazoa"/>
        </authorList>
    </citation>
    <scope>IDENTIFICATION</scope>
</reference>
<dbReference type="OrthoDB" id="2668416at2759"/>
<evidence type="ECO:0000256" key="1">
    <source>
        <dbReference type="ARBA" id="ARBA00001968"/>
    </source>
</evidence>
<comment type="cofactor">
    <cofactor evidence="1">
        <name>a divalent metal cation</name>
        <dbReference type="ChEBI" id="CHEBI:60240"/>
    </cofactor>
</comment>
<protein>
    <recommendedName>
        <fullName evidence="8">DDE Tnp4 domain-containing protein</fullName>
    </recommendedName>
</protein>
<keyword evidence="6" id="KW-0378">Hydrolase</keyword>
<feature type="domain" description="DDE Tnp4" evidence="8">
    <location>
        <begin position="185"/>
        <end position="348"/>
    </location>
</feature>
<evidence type="ECO:0000256" key="4">
    <source>
        <dbReference type="ARBA" id="ARBA00022722"/>
    </source>
</evidence>
<evidence type="ECO:0000256" key="3">
    <source>
        <dbReference type="ARBA" id="ARBA00006958"/>
    </source>
</evidence>
<dbReference type="InterPro" id="IPR045249">
    <property type="entry name" value="HARBI1-like"/>
</dbReference>
<comment type="subcellular location">
    <subcellularLocation>
        <location evidence="2">Nucleus</location>
    </subcellularLocation>
</comment>
<evidence type="ECO:0000256" key="5">
    <source>
        <dbReference type="ARBA" id="ARBA00022723"/>
    </source>
</evidence>
<dbReference type="AlphaFoldDB" id="A0A8R2FAW1"/>
<name>A0A8R2FAW1_ACYPI</name>
<dbReference type="GO" id="GO:0016787">
    <property type="term" value="F:hydrolase activity"/>
    <property type="evidence" value="ECO:0007669"/>
    <property type="project" value="UniProtKB-KW"/>
</dbReference>
<organism evidence="9 10">
    <name type="scientific">Acyrthosiphon pisum</name>
    <name type="common">Pea aphid</name>
    <dbReference type="NCBI Taxonomy" id="7029"/>
    <lineage>
        <taxon>Eukaryota</taxon>
        <taxon>Metazoa</taxon>
        <taxon>Ecdysozoa</taxon>
        <taxon>Arthropoda</taxon>
        <taxon>Hexapoda</taxon>
        <taxon>Insecta</taxon>
        <taxon>Pterygota</taxon>
        <taxon>Neoptera</taxon>
        <taxon>Paraneoptera</taxon>
        <taxon>Hemiptera</taxon>
        <taxon>Sternorrhyncha</taxon>
        <taxon>Aphidomorpha</taxon>
        <taxon>Aphidoidea</taxon>
        <taxon>Aphididae</taxon>
        <taxon>Macrosiphini</taxon>
        <taxon>Acyrthosiphon</taxon>
    </lineage>
</organism>
<evidence type="ECO:0000256" key="2">
    <source>
        <dbReference type="ARBA" id="ARBA00004123"/>
    </source>
</evidence>
<evidence type="ECO:0000313" key="10">
    <source>
        <dbReference type="Proteomes" id="UP000007819"/>
    </source>
</evidence>
<accession>A0A8R2FAW1</accession>
<keyword evidence="4" id="KW-0540">Nuclease</keyword>
<proteinExistence type="inferred from homology"/>
<keyword evidence="7" id="KW-0539">Nucleus</keyword>
<dbReference type="GO" id="GO:0046872">
    <property type="term" value="F:metal ion binding"/>
    <property type="evidence" value="ECO:0007669"/>
    <property type="project" value="UniProtKB-KW"/>
</dbReference>
<keyword evidence="5" id="KW-0479">Metal-binding</keyword>
<dbReference type="GeneID" id="103310399"/>
<evidence type="ECO:0000256" key="7">
    <source>
        <dbReference type="ARBA" id="ARBA00023242"/>
    </source>
</evidence>
<sequence>MGTHKELDSLKLQLLKDFLLNKNKLSSYIVQGFPTHKRTLFDIITLTLNDENDDDDEMNVFIRFERQVRSKIKNFTEVTVLDMTDKDFKIHFSLTRESIEFKCSIEKQILVFTWYMANCETHRQIANRFNLSDSTSHGIIINCLLQINTLNRVFIQWPSGQRAIETVEKFNALRQTSFPNVIGAVDGCHIAILAPWKKRSVMPKLDRNMFYNRKQVPSVLLQGIVNADQIFIDVFAGWPGSSHDARVFRKSTIGQNILENHGSILPPNCHILGDGAYPLTEKIMVPYKDNGHLTQNQKNFNKILSSSRVVVEQAFGKLIGRFRKLKHMDVYHKSYCAKIITAACCLHNICMTTGDDFDADPYVSEIEIGGDLHEDGTRSGVLKRNTICNALLLQDHI</sequence>
<dbReference type="Proteomes" id="UP000007819">
    <property type="component" value="Unassembled WGS sequence"/>
</dbReference>
<dbReference type="Pfam" id="PF13359">
    <property type="entry name" value="DDE_Tnp_4"/>
    <property type="match status" value="1"/>
</dbReference>
<dbReference type="InterPro" id="IPR027806">
    <property type="entry name" value="HARBI1_dom"/>
</dbReference>
<dbReference type="GO" id="GO:0004518">
    <property type="term" value="F:nuclease activity"/>
    <property type="evidence" value="ECO:0007669"/>
    <property type="project" value="UniProtKB-KW"/>
</dbReference>
<dbReference type="GO" id="GO:0005634">
    <property type="term" value="C:nucleus"/>
    <property type="evidence" value="ECO:0007669"/>
    <property type="project" value="UniProtKB-SubCell"/>
</dbReference>
<dbReference type="EnsemblMetazoa" id="XM_008188587.1">
    <property type="protein sequence ID" value="XP_008186809.1"/>
    <property type="gene ID" value="LOC103310399"/>
</dbReference>
<comment type="similarity">
    <text evidence="3">Belongs to the HARBI1 family.</text>
</comment>
<keyword evidence="10" id="KW-1185">Reference proteome</keyword>
<evidence type="ECO:0000259" key="8">
    <source>
        <dbReference type="Pfam" id="PF13359"/>
    </source>
</evidence>
<dbReference type="RefSeq" id="XP_008186809.1">
    <property type="nucleotide sequence ID" value="XM_008188587.1"/>
</dbReference>
<dbReference type="PANTHER" id="PTHR22930">
    <property type="match status" value="1"/>
</dbReference>
<dbReference type="KEGG" id="api:103310399"/>